<protein>
    <submittedName>
        <fullName evidence="1">Uncharacterized protein</fullName>
    </submittedName>
</protein>
<keyword evidence="2" id="KW-1185">Reference proteome</keyword>
<name>A0A561EAE6_9MICO</name>
<dbReference type="EMBL" id="VIVQ01000001">
    <property type="protein sequence ID" value="TWE12581.1"/>
    <property type="molecule type" value="Genomic_DNA"/>
</dbReference>
<dbReference type="AlphaFoldDB" id="A0A561EAE6"/>
<evidence type="ECO:0000313" key="2">
    <source>
        <dbReference type="Proteomes" id="UP000318297"/>
    </source>
</evidence>
<gene>
    <name evidence="1" type="ORF">BKA23_1394</name>
</gene>
<evidence type="ECO:0000313" key="1">
    <source>
        <dbReference type="EMBL" id="TWE12581.1"/>
    </source>
</evidence>
<proteinExistence type="predicted"/>
<sequence length="81" mass="9369">MREEQLNIEYHDTLQHSLRARYEADLAELNAKYRDERKARSETLLRDVDAALSEIKEASPASSPYLEMLRDTFVEGLDNIG</sequence>
<comment type="caution">
    <text evidence="1">The sequence shown here is derived from an EMBL/GenBank/DDBJ whole genome shotgun (WGS) entry which is preliminary data.</text>
</comment>
<accession>A0A561EAE6</accession>
<dbReference type="Proteomes" id="UP000318297">
    <property type="component" value="Unassembled WGS sequence"/>
</dbReference>
<reference evidence="1 2" key="1">
    <citation type="submission" date="2019-06" db="EMBL/GenBank/DDBJ databases">
        <title>Sequencing the genomes of 1000 actinobacteria strains.</title>
        <authorList>
            <person name="Klenk H.-P."/>
        </authorList>
    </citation>
    <scope>NUCLEOTIDE SEQUENCE [LARGE SCALE GENOMIC DNA]</scope>
    <source>
        <strain evidence="1 2">DSM 19560</strain>
    </source>
</reference>
<organism evidence="1 2">
    <name type="scientific">Rudaeicoccus suwonensis</name>
    <dbReference type="NCBI Taxonomy" id="657409"/>
    <lineage>
        <taxon>Bacteria</taxon>
        <taxon>Bacillati</taxon>
        <taxon>Actinomycetota</taxon>
        <taxon>Actinomycetes</taxon>
        <taxon>Micrococcales</taxon>
        <taxon>Dermacoccaceae</taxon>
        <taxon>Rudaeicoccus</taxon>
    </lineage>
</organism>
<dbReference type="RefSeq" id="WP_145226689.1">
    <property type="nucleotide sequence ID" value="NZ_VIVQ01000001.1"/>
</dbReference>